<comment type="caution">
    <text evidence="1">The sequence shown here is derived from an EMBL/GenBank/DDBJ whole genome shotgun (WGS) entry which is preliminary data.</text>
</comment>
<keyword evidence="2" id="KW-1185">Reference proteome</keyword>
<gene>
    <name evidence="1" type="ORF">RhiirA4_450337</name>
</gene>
<dbReference type="Proteomes" id="UP000234323">
    <property type="component" value="Unassembled WGS sequence"/>
</dbReference>
<protein>
    <submittedName>
        <fullName evidence="1">Uncharacterized protein</fullName>
    </submittedName>
</protein>
<dbReference type="AlphaFoldDB" id="A0A2I1FSW7"/>
<reference evidence="1 2" key="1">
    <citation type="submission" date="2015-10" db="EMBL/GenBank/DDBJ databases">
        <title>Genome analyses suggest a sexual origin of heterokaryosis in a supposedly ancient asexual fungus.</title>
        <authorList>
            <person name="Ropars J."/>
            <person name="Sedzielewska K."/>
            <person name="Noel J."/>
            <person name="Charron P."/>
            <person name="Farinelli L."/>
            <person name="Marton T."/>
            <person name="Kruger M."/>
            <person name="Pelin A."/>
            <person name="Brachmann A."/>
            <person name="Corradi N."/>
        </authorList>
    </citation>
    <scope>NUCLEOTIDE SEQUENCE [LARGE SCALE GENOMIC DNA]</scope>
    <source>
        <strain evidence="1 2">A4</strain>
    </source>
</reference>
<evidence type="ECO:0000313" key="2">
    <source>
        <dbReference type="Proteomes" id="UP000234323"/>
    </source>
</evidence>
<dbReference type="EMBL" id="LLXI01000003">
    <property type="protein sequence ID" value="PKY37478.1"/>
    <property type="molecule type" value="Genomic_DNA"/>
</dbReference>
<accession>A0A2I1FSW7</accession>
<proteinExistence type="predicted"/>
<dbReference type="VEuPathDB" id="FungiDB:FUN_013205"/>
<name>A0A2I1FSW7_9GLOM</name>
<sequence length="100" mass="11942">MNYGVQIRSTIRPPFPPLITIQDIVRLLTINRQRRPRRKCNAFKIYRTTTIFHMQINNNILPISHDYFRSITSVNWDSEAPDVKKIYRGLARDTNTYYNL</sequence>
<dbReference type="VEuPathDB" id="FungiDB:RhiirFUN_020270"/>
<organism evidence="1 2">
    <name type="scientific">Rhizophagus irregularis</name>
    <dbReference type="NCBI Taxonomy" id="588596"/>
    <lineage>
        <taxon>Eukaryota</taxon>
        <taxon>Fungi</taxon>
        <taxon>Fungi incertae sedis</taxon>
        <taxon>Mucoromycota</taxon>
        <taxon>Glomeromycotina</taxon>
        <taxon>Glomeromycetes</taxon>
        <taxon>Glomerales</taxon>
        <taxon>Glomeraceae</taxon>
        <taxon>Rhizophagus</taxon>
    </lineage>
</organism>
<evidence type="ECO:0000313" key="1">
    <source>
        <dbReference type="EMBL" id="PKY37478.1"/>
    </source>
</evidence>